<evidence type="ECO:0000313" key="4">
    <source>
        <dbReference type="Proteomes" id="UP001596353"/>
    </source>
</evidence>
<organism evidence="3 4">
    <name type="scientific">Sulfitobacter porphyrae</name>
    <dbReference type="NCBI Taxonomy" id="1246864"/>
    <lineage>
        <taxon>Bacteria</taxon>
        <taxon>Pseudomonadati</taxon>
        <taxon>Pseudomonadota</taxon>
        <taxon>Alphaproteobacteria</taxon>
        <taxon>Rhodobacterales</taxon>
        <taxon>Roseobacteraceae</taxon>
        <taxon>Sulfitobacter</taxon>
    </lineage>
</organism>
<dbReference type="InterPro" id="IPR025961">
    <property type="entry name" value="Metal_resist"/>
</dbReference>
<evidence type="ECO:0000256" key="1">
    <source>
        <dbReference type="SAM" id="MobiDB-lite"/>
    </source>
</evidence>
<comment type="caution">
    <text evidence="3">The sequence shown here is derived from an EMBL/GenBank/DDBJ whole genome shotgun (WGS) entry which is preliminary data.</text>
</comment>
<reference evidence="4" key="1">
    <citation type="journal article" date="2019" name="Int. J. Syst. Evol. Microbiol.">
        <title>The Global Catalogue of Microorganisms (GCM) 10K type strain sequencing project: providing services to taxonomists for standard genome sequencing and annotation.</title>
        <authorList>
            <consortium name="The Broad Institute Genomics Platform"/>
            <consortium name="The Broad Institute Genome Sequencing Center for Infectious Disease"/>
            <person name="Wu L."/>
            <person name="Ma J."/>
        </authorList>
    </citation>
    <scope>NUCLEOTIDE SEQUENCE [LARGE SCALE GENOMIC DNA]</scope>
    <source>
        <strain evidence="4">CCUG 66188</strain>
    </source>
</reference>
<feature type="region of interest" description="Disordered" evidence="1">
    <location>
        <begin position="154"/>
        <end position="173"/>
    </location>
</feature>
<keyword evidence="2" id="KW-1133">Transmembrane helix</keyword>
<proteinExistence type="predicted"/>
<name>A0ABW2B405_9RHOB</name>
<feature type="transmembrane region" description="Helical" evidence="2">
    <location>
        <begin position="12"/>
        <end position="35"/>
    </location>
</feature>
<protein>
    <submittedName>
        <fullName evidence="3">Periplasmic heavy metal sensor</fullName>
    </submittedName>
</protein>
<feature type="compositionally biased region" description="Basic residues" evidence="1">
    <location>
        <begin position="157"/>
        <end position="166"/>
    </location>
</feature>
<dbReference type="Proteomes" id="UP001596353">
    <property type="component" value="Unassembled WGS sequence"/>
</dbReference>
<gene>
    <name evidence="3" type="ORF">ACFQFQ_13750</name>
</gene>
<evidence type="ECO:0000256" key="2">
    <source>
        <dbReference type="SAM" id="Phobius"/>
    </source>
</evidence>
<keyword evidence="2" id="KW-0472">Membrane</keyword>
<dbReference type="EMBL" id="JBHSWG010000001">
    <property type="protein sequence ID" value="MFC6760307.1"/>
    <property type="molecule type" value="Genomic_DNA"/>
</dbReference>
<keyword evidence="2" id="KW-0812">Transmembrane</keyword>
<accession>A0ABW2B405</accession>
<sequence>MDKTGTAARRRMRWVLIASLALNLIFVGLIAGAAYRHAGGPGAGDHARGPGARSYATPYVRALPREVRRAMFRDLRRSGSGMPSRSERRALYDRVLAALRQEPFDAAEVEDVLREQGRVALALQTAAEGAWLAEVSSMSPEERAAYADRVAVELTRRPGKHGKKRREGREAED</sequence>
<dbReference type="Pfam" id="PF13801">
    <property type="entry name" value="Metal_resist"/>
    <property type="match status" value="1"/>
</dbReference>
<keyword evidence="4" id="KW-1185">Reference proteome</keyword>
<evidence type="ECO:0000313" key="3">
    <source>
        <dbReference type="EMBL" id="MFC6760307.1"/>
    </source>
</evidence>